<organism evidence="3 4">
    <name type="scientific">Mycolicibacterium iranicum</name>
    <name type="common">Mycobacterium iranicum</name>
    <dbReference type="NCBI Taxonomy" id="912594"/>
    <lineage>
        <taxon>Bacteria</taxon>
        <taxon>Bacillati</taxon>
        <taxon>Actinomycetota</taxon>
        <taxon>Actinomycetes</taxon>
        <taxon>Mycobacteriales</taxon>
        <taxon>Mycobacteriaceae</taxon>
        <taxon>Mycolicibacterium</taxon>
    </lineage>
</organism>
<dbReference type="GO" id="GO:0016491">
    <property type="term" value="F:oxidoreductase activity"/>
    <property type="evidence" value="ECO:0007669"/>
    <property type="project" value="UniProtKB-KW"/>
</dbReference>
<name>A0A839Q6M3_MYCIR</name>
<comment type="caution">
    <text evidence="3">The sequence shown here is derived from an EMBL/GenBank/DDBJ whole genome shotgun (WGS) entry which is preliminary data.</text>
</comment>
<dbReference type="Pfam" id="PF12225">
    <property type="entry name" value="DUF5981"/>
    <property type="match status" value="1"/>
</dbReference>
<reference evidence="3 4" key="1">
    <citation type="submission" date="2020-08" db="EMBL/GenBank/DDBJ databases">
        <title>The Agave Microbiome: Exploring the role of microbial communities in plant adaptations to desert environments.</title>
        <authorList>
            <person name="Partida-Martinez L.P."/>
        </authorList>
    </citation>
    <scope>NUCLEOTIDE SEQUENCE [LARGE SCALE GENOMIC DNA]</scope>
    <source>
        <strain evidence="3 4">AT2.18</strain>
    </source>
</reference>
<feature type="domain" description="Methylene-tetrahydrofolate reductase C-terminal-like" evidence="2">
    <location>
        <begin position="11"/>
        <end position="49"/>
    </location>
</feature>
<evidence type="ECO:0000313" key="4">
    <source>
        <dbReference type="Proteomes" id="UP000550501"/>
    </source>
</evidence>
<dbReference type="InterPro" id="IPR022026">
    <property type="entry name" value="DUF5981"/>
</dbReference>
<evidence type="ECO:0000259" key="2">
    <source>
        <dbReference type="Pfam" id="PF12225"/>
    </source>
</evidence>
<dbReference type="AlphaFoldDB" id="A0A839Q6M3"/>
<keyword evidence="4" id="KW-1185">Reference proteome</keyword>
<evidence type="ECO:0000256" key="1">
    <source>
        <dbReference type="ARBA" id="ARBA00023002"/>
    </source>
</evidence>
<dbReference type="UniPathway" id="UPA00193"/>
<dbReference type="SUPFAM" id="SSF51730">
    <property type="entry name" value="FAD-linked oxidoreductase"/>
    <property type="match status" value="1"/>
</dbReference>
<dbReference type="InterPro" id="IPR029041">
    <property type="entry name" value="FAD-linked_oxidoreductase-like"/>
</dbReference>
<evidence type="ECO:0000313" key="3">
    <source>
        <dbReference type="EMBL" id="MBB2988832.1"/>
    </source>
</evidence>
<proteinExistence type="predicted"/>
<accession>A0A839Q6M3</accession>
<dbReference type="Gene3D" id="3.20.20.220">
    <property type="match status" value="1"/>
</dbReference>
<dbReference type="GO" id="GO:0035999">
    <property type="term" value="P:tetrahydrofolate interconversion"/>
    <property type="evidence" value="ECO:0007669"/>
    <property type="project" value="UniProtKB-UniPathway"/>
</dbReference>
<sequence>MAMSVGEELLAVQDCPKRMHNGPCGGVRPDGQCEMRTGPCAFPSVVEWSGAVAEPRAVSAPLILTDFSCAPFDPADLAATATALSASCDAVLVGEHQNRPDFPPALMAPMLLDGGVVPWITLSCRDRNRVVLEQELRGLQHLGVQTVLCVTGDGRAYDVRPDVTQTFDLDGPRLASFASSLGVTAAVPETPTAPPVTERPRRLVEKQRAGAGIAVLNHVSTPGLVADFMAAAIGAGLSIPVLAAVAVLTDEVSAAVLQGLPGLALDTAVVESILSAPDPREAGIAAAVAEARALLAIDGVAGVNISGLASGSGTRVGAQIKAEVGQRIREEVGMND</sequence>
<protein>
    <submittedName>
        <fullName evidence="3">5,10-methylenetetrahydrofolate reductase</fullName>
    </submittedName>
</protein>
<dbReference type="EMBL" id="JACHVU010000001">
    <property type="protein sequence ID" value="MBB2988832.1"/>
    <property type="molecule type" value="Genomic_DNA"/>
</dbReference>
<dbReference type="Proteomes" id="UP000550501">
    <property type="component" value="Unassembled WGS sequence"/>
</dbReference>
<keyword evidence="1" id="KW-0560">Oxidoreductase</keyword>
<gene>
    <name evidence="3" type="ORF">FHR72_000289</name>
</gene>